<sequence>MAKYSHDKDYTNQISLNIQRDDFNCPCCGKPYPITEAELEKFELSREFVLQRGFRYLVRYGGYRICRKCLRRRDLTFQIPFAFLKIYAVLAVVTSIIACAIDLDKYGMVTIGFWLAAALPLWILVWLIPNLLWFKASSFRKFDFDKCLSKNAVDWNPRFKNEKK</sequence>
<organism evidence="2 3">
    <name type="scientific">Muribaculum intestinale</name>
    <dbReference type="NCBI Taxonomy" id="1796646"/>
    <lineage>
        <taxon>Bacteria</taxon>
        <taxon>Pseudomonadati</taxon>
        <taxon>Bacteroidota</taxon>
        <taxon>Bacteroidia</taxon>
        <taxon>Bacteroidales</taxon>
        <taxon>Muribaculaceae</taxon>
        <taxon>Muribaculum</taxon>
    </lineage>
</organism>
<accession>A0A4S2FYK1</accession>
<dbReference type="EMBL" id="SRYD01000019">
    <property type="protein sequence ID" value="TGY74580.1"/>
    <property type="molecule type" value="Genomic_DNA"/>
</dbReference>
<keyword evidence="1" id="KW-0812">Transmembrane</keyword>
<protein>
    <submittedName>
        <fullName evidence="2">Uncharacterized protein</fullName>
    </submittedName>
</protein>
<keyword evidence="1" id="KW-0472">Membrane</keyword>
<feature type="transmembrane region" description="Helical" evidence="1">
    <location>
        <begin position="81"/>
        <end position="103"/>
    </location>
</feature>
<dbReference type="Proteomes" id="UP000306630">
    <property type="component" value="Unassembled WGS sequence"/>
</dbReference>
<proteinExistence type="predicted"/>
<dbReference type="RefSeq" id="WP_135993042.1">
    <property type="nucleotide sequence ID" value="NZ_SRYD01000019.1"/>
</dbReference>
<evidence type="ECO:0000313" key="2">
    <source>
        <dbReference type="EMBL" id="TGY74580.1"/>
    </source>
</evidence>
<gene>
    <name evidence="2" type="ORF">E5333_05860</name>
</gene>
<keyword evidence="1" id="KW-1133">Transmembrane helix</keyword>
<evidence type="ECO:0000256" key="1">
    <source>
        <dbReference type="SAM" id="Phobius"/>
    </source>
</evidence>
<dbReference type="AlphaFoldDB" id="A0A4S2FYK1"/>
<evidence type="ECO:0000313" key="3">
    <source>
        <dbReference type="Proteomes" id="UP000306630"/>
    </source>
</evidence>
<name>A0A4S2FYK1_9BACT</name>
<reference evidence="2 3" key="1">
    <citation type="submission" date="2019-04" db="EMBL/GenBank/DDBJ databases">
        <title>Microbes associate with the intestines of laboratory mice.</title>
        <authorList>
            <person name="Navarre W."/>
            <person name="Wong E."/>
            <person name="Huang K."/>
            <person name="Tropini C."/>
            <person name="Ng K."/>
            <person name="Yu B."/>
        </authorList>
    </citation>
    <scope>NUCLEOTIDE SEQUENCE [LARGE SCALE GENOMIC DNA]</scope>
    <source>
        <strain evidence="2 3">NM06_A21</strain>
    </source>
</reference>
<feature type="transmembrane region" description="Helical" evidence="1">
    <location>
        <begin position="109"/>
        <end position="134"/>
    </location>
</feature>
<comment type="caution">
    <text evidence="2">The sequence shown here is derived from an EMBL/GenBank/DDBJ whole genome shotgun (WGS) entry which is preliminary data.</text>
</comment>